<dbReference type="OrthoDB" id="9793162at2"/>
<dbReference type="RefSeq" id="WP_148074711.1">
    <property type="nucleotide sequence ID" value="NZ_CP042913.1"/>
</dbReference>
<evidence type="ECO:0000259" key="1">
    <source>
        <dbReference type="Pfam" id="PF03372"/>
    </source>
</evidence>
<dbReference type="CDD" id="cd09083">
    <property type="entry name" value="EEP-1"/>
    <property type="match status" value="1"/>
</dbReference>
<name>A0A5B9QBD9_9BACT</name>
<reference evidence="2 3" key="1">
    <citation type="submission" date="2019-08" db="EMBL/GenBank/DDBJ databases">
        <title>Deep-cultivation of Planctomycetes and their phenomic and genomic characterization uncovers novel biology.</title>
        <authorList>
            <person name="Wiegand S."/>
            <person name="Jogler M."/>
            <person name="Boedeker C."/>
            <person name="Pinto D."/>
            <person name="Vollmers J."/>
            <person name="Rivas-Marin E."/>
            <person name="Kohn T."/>
            <person name="Peeters S.H."/>
            <person name="Heuer A."/>
            <person name="Rast P."/>
            <person name="Oberbeckmann S."/>
            <person name="Bunk B."/>
            <person name="Jeske O."/>
            <person name="Meyerdierks A."/>
            <person name="Storesund J.E."/>
            <person name="Kallscheuer N."/>
            <person name="Luecker S."/>
            <person name="Lage O.M."/>
            <person name="Pohl T."/>
            <person name="Merkel B.J."/>
            <person name="Hornburger P."/>
            <person name="Mueller R.-W."/>
            <person name="Bruemmer F."/>
            <person name="Labrenz M."/>
            <person name="Spormann A.M."/>
            <person name="Op den Camp H."/>
            <person name="Overmann J."/>
            <person name="Amann R."/>
            <person name="Jetten M.S.M."/>
            <person name="Mascher T."/>
            <person name="Medema M.H."/>
            <person name="Devos D.P."/>
            <person name="Kaster A.-K."/>
            <person name="Ovreas L."/>
            <person name="Rohde M."/>
            <person name="Galperin M.Y."/>
            <person name="Jogler C."/>
        </authorList>
    </citation>
    <scope>NUCLEOTIDE SEQUENCE [LARGE SCALE GENOMIC DNA]</scope>
    <source>
        <strain evidence="2 3">Pr1d</strain>
    </source>
</reference>
<dbReference type="Proteomes" id="UP000323917">
    <property type="component" value="Chromosome"/>
</dbReference>
<protein>
    <submittedName>
        <fullName evidence="2">Endonuclease/Exonuclease/phosphatase family protein</fullName>
    </submittedName>
</protein>
<dbReference type="EMBL" id="CP042913">
    <property type="protein sequence ID" value="QEG36357.1"/>
    <property type="molecule type" value="Genomic_DNA"/>
</dbReference>
<keyword evidence="2" id="KW-0540">Nuclease</keyword>
<dbReference type="InterPro" id="IPR050410">
    <property type="entry name" value="CCR4/nocturin_mRNA_transcr"/>
</dbReference>
<accession>A0A5B9QBD9</accession>
<dbReference type="GO" id="GO:0000175">
    <property type="term" value="F:3'-5'-RNA exonuclease activity"/>
    <property type="evidence" value="ECO:0007669"/>
    <property type="project" value="TreeGrafter"/>
</dbReference>
<keyword evidence="2" id="KW-0255">Endonuclease</keyword>
<dbReference type="AlphaFoldDB" id="A0A5B9QBD9"/>
<feature type="domain" description="Endonuclease/exonuclease/phosphatase" evidence="1">
    <location>
        <begin position="50"/>
        <end position="298"/>
    </location>
</feature>
<dbReference type="Gene3D" id="3.60.10.10">
    <property type="entry name" value="Endonuclease/exonuclease/phosphatase"/>
    <property type="match status" value="1"/>
</dbReference>
<dbReference type="KEGG" id="bgok:Pr1d_36710"/>
<gene>
    <name evidence="2" type="ORF">Pr1d_36710</name>
</gene>
<keyword evidence="3" id="KW-1185">Reference proteome</keyword>
<dbReference type="SUPFAM" id="SSF56219">
    <property type="entry name" value="DNase I-like"/>
    <property type="match status" value="1"/>
</dbReference>
<sequence length="309" mass="35218">MIVRHEREQRAIHFILSQILLAMIGTISNCGFAAPTVAAENPDASTVRVMSFNIRNGKAQDGANHWRNRRELVIKTIRQFDPDVLGTQELMGMQAEFFKQNLSEYEHHGTSRIPTDSEEEQSAIYFLKSRFKKTQSGHFWLSETPDVPGSKSWNPDWPRMVSWTHLRERSRPATSFFVFNTHFDNKSREARLQSAAILRAHIEFIAGASPAIITGDFNSDEGSLPYQVLLYSTDALSLTDTYRLNFPIRAPKGESSNSHWTGSRSGRRIDWILSSPHWDVSEAAIDYFNDQGRYPSDHYPVTVVLELAN</sequence>
<dbReference type="Pfam" id="PF03372">
    <property type="entry name" value="Exo_endo_phos"/>
    <property type="match status" value="1"/>
</dbReference>
<evidence type="ECO:0000313" key="2">
    <source>
        <dbReference type="EMBL" id="QEG36357.1"/>
    </source>
</evidence>
<dbReference type="PANTHER" id="PTHR12121:SF36">
    <property type="entry name" value="ENDONUCLEASE_EXONUCLEASE_PHOSPHATASE DOMAIN-CONTAINING PROTEIN"/>
    <property type="match status" value="1"/>
</dbReference>
<dbReference type="PANTHER" id="PTHR12121">
    <property type="entry name" value="CARBON CATABOLITE REPRESSOR PROTEIN 4"/>
    <property type="match status" value="1"/>
</dbReference>
<proteinExistence type="predicted"/>
<dbReference type="InterPro" id="IPR005135">
    <property type="entry name" value="Endo/exonuclease/phosphatase"/>
</dbReference>
<keyword evidence="2" id="KW-0378">Hydrolase</keyword>
<evidence type="ECO:0000313" key="3">
    <source>
        <dbReference type="Proteomes" id="UP000323917"/>
    </source>
</evidence>
<keyword evidence="2" id="KW-0269">Exonuclease</keyword>
<dbReference type="GO" id="GO:0004519">
    <property type="term" value="F:endonuclease activity"/>
    <property type="evidence" value="ECO:0007669"/>
    <property type="project" value="UniProtKB-KW"/>
</dbReference>
<organism evidence="2 3">
    <name type="scientific">Bythopirellula goksoeyrii</name>
    <dbReference type="NCBI Taxonomy" id="1400387"/>
    <lineage>
        <taxon>Bacteria</taxon>
        <taxon>Pseudomonadati</taxon>
        <taxon>Planctomycetota</taxon>
        <taxon>Planctomycetia</taxon>
        <taxon>Pirellulales</taxon>
        <taxon>Lacipirellulaceae</taxon>
        <taxon>Bythopirellula</taxon>
    </lineage>
</organism>
<dbReference type="InterPro" id="IPR036691">
    <property type="entry name" value="Endo/exonu/phosph_ase_sf"/>
</dbReference>